<gene>
    <name evidence="4" type="ORF">FRZ54_07990</name>
</gene>
<keyword evidence="1" id="KW-0597">Phosphoprotein</keyword>
<organism evidence="4 5">
    <name type="scientific">Mucilaginibacter ginsenosidivorans</name>
    <dbReference type="NCBI Taxonomy" id="398053"/>
    <lineage>
        <taxon>Bacteria</taxon>
        <taxon>Pseudomonadati</taxon>
        <taxon>Bacteroidota</taxon>
        <taxon>Sphingobacteriia</taxon>
        <taxon>Sphingobacteriales</taxon>
        <taxon>Sphingobacteriaceae</taxon>
        <taxon>Mucilaginibacter</taxon>
    </lineage>
</organism>
<dbReference type="OrthoDB" id="9787344at2"/>
<name>A0A5B8UW23_9SPHI</name>
<reference evidence="4 5" key="1">
    <citation type="journal article" date="2017" name="Curr. Microbiol.">
        <title>Mucilaginibacter ginsenosidivorans sp. nov., Isolated from Soil of Ginseng Field.</title>
        <authorList>
            <person name="Kim M.M."/>
            <person name="Siddiqi M.Z."/>
            <person name="Im W.T."/>
        </authorList>
    </citation>
    <scope>NUCLEOTIDE SEQUENCE [LARGE SCALE GENOMIC DNA]</scope>
    <source>
        <strain evidence="4 5">Gsoil 3017</strain>
    </source>
</reference>
<dbReference type="RefSeq" id="WP_147031108.1">
    <property type="nucleotide sequence ID" value="NZ_CP042436.1"/>
</dbReference>
<dbReference type="AlphaFoldDB" id="A0A5B8UW23"/>
<feature type="modified residue" description="4-aspartylphosphate" evidence="1">
    <location>
        <position position="55"/>
    </location>
</feature>
<dbReference type="InterPro" id="IPR007492">
    <property type="entry name" value="LytTR_DNA-bd_dom"/>
</dbReference>
<dbReference type="PROSITE" id="PS50110">
    <property type="entry name" value="RESPONSE_REGULATORY"/>
    <property type="match status" value="1"/>
</dbReference>
<dbReference type="SUPFAM" id="SSF52172">
    <property type="entry name" value="CheY-like"/>
    <property type="match status" value="1"/>
</dbReference>
<evidence type="ECO:0000313" key="5">
    <source>
        <dbReference type="Proteomes" id="UP000321479"/>
    </source>
</evidence>
<dbReference type="PROSITE" id="PS50930">
    <property type="entry name" value="HTH_LYTTR"/>
    <property type="match status" value="1"/>
</dbReference>
<dbReference type="InterPro" id="IPR001789">
    <property type="entry name" value="Sig_transdc_resp-reg_receiver"/>
</dbReference>
<dbReference type="PANTHER" id="PTHR37299:SF1">
    <property type="entry name" value="STAGE 0 SPORULATION PROTEIN A HOMOLOG"/>
    <property type="match status" value="1"/>
</dbReference>
<dbReference type="PANTHER" id="PTHR37299">
    <property type="entry name" value="TRANSCRIPTIONAL REGULATOR-RELATED"/>
    <property type="match status" value="1"/>
</dbReference>
<accession>A0A5B8UW23</accession>
<dbReference type="EMBL" id="CP042436">
    <property type="protein sequence ID" value="QEC62531.1"/>
    <property type="molecule type" value="Genomic_DNA"/>
</dbReference>
<dbReference type="Pfam" id="PF04397">
    <property type="entry name" value="LytTR"/>
    <property type="match status" value="1"/>
</dbReference>
<evidence type="ECO:0000256" key="1">
    <source>
        <dbReference type="PROSITE-ProRule" id="PRU00169"/>
    </source>
</evidence>
<dbReference type="Gene3D" id="3.40.50.2300">
    <property type="match status" value="1"/>
</dbReference>
<feature type="domain" description="HTH LytTR-type" evidence="3">
    <location>
        <begin position="144"/>
        <end position="234"/>
    </location>
</feature>
<dbReference type="SMART" id="SM00448">
    <property type="entry name" value="REC"/>
    <property type="match status" value="1"/>
</dbReference>
<dbReference type="KEGG" id="mgin:FRZ54_07990"/>
<dbReference type="Gene3D" id="2.40.50.1020">
    <property type="entry name" value="LytTr DNA-binding domain"/>
    <property type="match status" value="1"/>
</dbReference>
<dbReference type="InterPro" id="IPR046947">
    <property type="entry name" value="LytR-like"/>
</dbReference>
<keyword evidence="5" id="KW-1185">Reference proteome</keyword>
<feature type="domain" description="Response regulatory" evidence="2">
    <location>
        <begin position="4"/>
        <end position="115"/>
    </location>
</feature>
<dbReference type="Pfam" id="PF00072">
    <property type="entry name" value="Response_reg"/>
    <property type="match status" value="1"/>
</dbReference>
<proteinExistence type="predicted"/>
<dbReference type="SMART" id="SM00850">
    <property type="entry name" value="LytTR"/>
    <property type="match status" value="1"/>
</dbReference>
<protein>
    <submittedName>
        <fullName evidence="4">Response regulator transcription factor</fullName>
    </submittedName>
</protein>
<evidence type="ECO:0000259" key="3">
    <source>
        <dbReference type="PROSITE" id="PS50930"/>
    </source>
</evidence>
<dbReference type="Proteomes" id="UP000321479">
    <property type="component" value="Chromosome"/>
</dbReference>
<evidence type="ECO:0000259" key="2">
    <source>
        <dbReference type="PROSITE" id="PS50110"/>
    </source>
</evidence>
<dbReference type="InterPro" id="IPR011006">
    <property type="entry name" value="CheY-like_superfamily"/>
</dbReference>
<dbReference type="GO" id="GO:0000156">
    <property type="term" value="F:phosphorelay response regulator activity"/>
    <property type="evidence" value="ECO:0007669"/>
    <property type="project" value="InterPro"/>
</dbReference>
<sequence>MKTTVYIVDDEPHALEILAGYIRRTPGLELAGTATEPLQALAEIRRDPPDLAFLDIDLPVITGLELAGMLPARTRAVISTSYREYGPEAFDHEVLDYLLKPYAYERFLAALRKFDAQRTPDTGPSGETDQLLLLKTGTKGKLRKIDTTAIVCIEGAQNYVRLHLADGEALLTNLTLQDLQERLPAAHFFRVHKSFIINLRRIRTFEQRRVLLDNQQDVPVGRSYQAAFQHRLAPLLLLPKKDRS</sequence>
<dbReference type="GO" id="GO:0003677">
    <property type="term" value="F:DNA binding"/>
    <property type="evidence" value="ECO:0007669"/>
    <property type="project" value="InterPro"/>
</dbReference>
<evidence type="ECO:0000313" key="4">
    <source>
        <dbReference type="EMBL" id="QEC62531.1"/>
    </source>
</evidence>